<comment type="caution">
    <text evidence="1">The sequence shown here is derived from an EMBL/GenBank/DDBJ whole genome shotgun (WGS) entry which is preliminary data.</text>
</comment>
<evidence type="ECO:0000313" key="1">
    <source>
        <dbReference type="EMBL" id="GBM35720.1"/>
    </source>
</evidence>
<evidence type="ECO:0000313" key="2">
    <source>
        <dbReference type="Proteomes" id="UP000499080"/>
    </source>
</evidence>
<accession>A0A4Y2F2G0</accession>
<dbReference type="AlphaFoldDB" id="A0A4Y2F2G0"/>
<dbReference type="Proteomes" id="UP000499080">
    <property type="component" value="Unassembled WGS sequence"/>
</dbReference>
<proteinExistence type="predicted"/>
<gene>
    <name evidence="1" type="ORF">AVEN_58404_1</name>
</gene>
<keyword evidence="2" id="KW-1185">Reference proteome</keyword>
<protein>
    <submittedName>
        <fullName evidence="1">Uncharacterized protein</fullName>
    </submittedName>
</protein>
<dbReference type="EMBL" id="BGPR01000792">
    <property type="protein sequence ID" value="GBM35720.1"/>
    <property type="molecule type" value="Genomic_DNA"/>
</dbReference>
<sequence length="92" mass="10550">MGLASHLEETRGTGFVLLNCCQMTKTEPHLSSFSFSFPHCLYRRAFDHDIGFGIRQAHMRGGAPVEWCFEPGALRLEIRDFTIRPLHPFLDK</sequence>
<reference evidence="1 2" key="1">
    <citation type="journal article" date="2019" name="Sci. Rep.">
        <title>Orb-weaving spider Araneus ventricosus genome elucidates the spidroin gene catalogue.</title>
        <authorList>
            <person name="Kono N."/>
            <person name="Nakamura H."/>
            <person name="Ohtoshi R."/>
            <person name="Moran D.A.P."/>
            <person name="Shinohara A."/>
            <person name="Yoshida Y."/>
            <person name="Fujiwara M."/>
            <person name="Mori M."/>
            <person name="Tomita M."/>
            <person name="Arakawa K."/>
        </authorList>
    </citation>
    <scope>NUCLEOTIDE SEQUENCE [LARGE SCALE GENOMIC DNA]</scope>
</reference>
<name>A0A4Y2F2G0_ARAVE</name>
<organism evidence="1 2">
    <name type="scientific">Araneus ventricosus</name>
    <name type="common">Orbweaver spider</name>
    <name type="synonym">Epeira ventricosa</name>
    <dbReference type="NCBI Taxonomy" id="182803"/>
    <lineage>
        <taxon>Eukaryota</taxon>
        <taxon>Metazoa</taxon>
        <taxon>Ecdysozoa</taxon>
        <taxon>Arthropoda</taxon>
        <taxon>Chelicerata</taxon>
        <taxon>Arachnida</taxon>
        <taxon>Araneae</taxon>
        <taxon>Araneomorphae</taxon>
        <taxon>Entelegynae</taxon>
        <taxon>Araneoidea</taxon>
        <taxon>Araneidae</taxon>
        <taxon>Araneus</taxon>
    </lineage>
</organism>